<gene>
    <name evidence="6" type="ORF">FGG08_006859</name>
</gene>
<keyword evidence="7" id="KW-1185">Reference proteome</keyword>
<dbReference type="Proteomes" id="UP000698800">
    <property type="component" value="Unassembled WGS sequence"/>
</dbReference>
<feature type="compositionally biased region" description="Basic and acidic residues" evidence="4">
    <location>
        <begin position="2198"/>
        <end position="2209"/>
    </location>
</feature>
<dbReference type="PROSITE" id="PS50297">
    <property type="entry name" value="ANK_REP_REGION"/>
    <property type="match status" value="6"/>
</dbReference>
<feature type="repeat" description="ANK" evidence="3">
    <location>
        <begin position="1169"/>
        <end position="1201"/>
    </location>
</feature>
<dbReference type="SUPFAM" id="SSF53474">
    <property type="entry name" value="alpha/beta-Hydrolases"/>
    <property type="match status" value="1"/>
</dbReference>
<dbReference type="SUPFAM" id="SSF48403">
    <property type="entry name" value="Ankyrin repeat"/>
    <property type="match status" value="1"/>
</dbReference>
<feature type="compositionally biased region" description="Polar residues" evidence="4">
    <location>
        <begin position="1297"/>
        <end position="1308"/>
    </location>
</feature>
<feature type="repeat" description="ANK" evidence="3">
    <location>
        <begin position="1034"/>
        <end position="1058"/>
    </location>
</feature>
<evidence type="ECO:0000256" key="2">
    <source>
        <dbReference type="ARBA" id="ARBA00023043"/>
    </source>
</evidence>
<feature type="region of interest" description="Disordered" evidence="4">
    <location>
        <begin position="1203"/>
        <end position="1239"/>
    </location>
</feature>
<feature type="repeat" description="ANK" evidence="3">
    <location>
        <begin position="1068"/>
        <end position="1100"/>
    </location>
</feature>
<evidence type="ECO:0000256" key="4">
    <source>
        <dbReference type="SAM" id="MobiDB-lite"/>
    </source>
</evidence>
<dbReference type="EMBL" id="JAGHQL010000221">
    <property type="protein sequence ID" value="KAH0536252.1"/>
    <property type="molecule type" value="Genomic_DNA"/>
</dbReference>
<evidence type="ECO:0000256" key="3">
    <source>
        <dbReference type="PROSITE-ProRule" id="PRU00023"/>
    </source>
</evidence>
<evidence type="ECO:0000256" key="1">
    <source>
        <dbReference type="ARBA" id="ARBA00022737"/>
    </source>
</evidence>
<feature type="domain" description="Nephrocystin 3-like N-terminal" evidence="5">
    <location>
        <begin position="362"/>
        <end position="536"/>
    </location>
</feature>
<dbReference type="InterPro" id="IPR002110">
    <property type="entry name" value="Ankyrin_rpt"/>
</dbReference>
<dbReference type="Gene3D" id="3.40.50.1820">
    <property type="entry name" value="alpha/beta hydrolase"/>
    <property type="match status" value="1"/>
</dbReference>
<dbReference type="Pfam" id="PF24883">
    <property type="entry name" value="NPHP3_N"/>
    <property type="match status" value="1"/>
</dbReference>
<dbReference type="InterPro" id="IPR056884">
    <property type="entry name" value="NPHP3-like_N"/>
</dbReference>
<feature type="region of interest" description="Disordered" evidence="4">
    <location>
        <begin position="2192"/>
        <end position="2216"/>
    </location>
</feature>
<sequence>MDGSSDPSCRQLIPPTGLTVVVSPDVPSLDIIFVHGFTGHPERTWTHQKGDARHRTDEEERSVERPAKRQKLGPFSKPCQKTHHTAIYWPRDLLPATVPNARVLTYGYDTLIKHKLGPPLNKSTVYDIAWDFLIALEAERRAEPLRPAFFVVHSLGGIIVKEMLRRSSSFHRVHTHLQHIFGSTMGIMFFGTPHGGADPRGILQRIAEEAIKALRFSINEQIVNTFLPSAERLRELRDEFGSMAQEQNWTIHSFQEQFGVTALNGDKIVEDASSYLNLPAIEVSEHIGRNHMDMCRFTGPHDVEYRKVASALRRVTASAPSQPKSEKKLSFMEEQTRMLLDSLRFDQIDARRMTIKNAHAKTCKWLLKNPKYFDWLDATKLGEHHGFLWIKGKPGAGKSTLMKFALSNARETMKDRIVISFFFNARGEDLEKSTLGAYRSLLLQLLEQLPALQCVFNLLGLSTSSISTCHQWSIESLEMLLEQAIQSLGESSVLCFIDALDECEECQIRDMISFFDHVGELTISAGIRFRVCFSSRHYPYITIRKGLDLVLEGQEGHSQDITKYLDSELKIGYSKLAEQVRTEIQERAAGVFMWVILVVGILKQEYNGGRIYTLQRRLRETPGDLHELFRDILTRDSHNKDELVLCVQWVLFARQPLSPEQLYFAILSGVEPEALSRWDSDGTPMDVIEKFILHSSKGLMEVIKSKFPNVQFIHESVKDFLIKENWLANIWPDLGSNFRGQSHERLKQCCLNYMNLAVSADLDFNESHLKDSREEATAARKSTTVAFPFLEYAVRNVLHHADIAEGGGISQANFVQKFPLADWTKIYNLLEKYEVRRHTEKVSLLYILAEGNMSNLIRGHPSILSYLEVENERYGPPLFAALATGSKEVVRAFVEARILDRSPGSWLHGLYNQHYQDNGSQHRFGRDFIFSKRRTVLSYLAELGDEIIFALALEADQVKVDSGDKGGRTPLSWAAEKGHEAVVKLLLATGKAEVDSKDKDGRTPLSWAAEKGHEAVVKLLLATGKAEVDSKDKDGRTPLSWAAEKGHEAVVKLLLETGKADVDLKDNYGWTPLWWAIGNGHEAVVKLLETGKAEVDSKDNYGQTALQWAAEKGHEVVVKLLLETGKVDVDSKDNHGQTALQWAAEKGHEAVVKLLLATGKVDIDSKDDNGRTPLSCAAGNRHEAVVKLLLDKGADVNTQVGEYGNTPQAAPYQEHTAYSTEDYSPRRAPPMAKSSSDIPSIFTGSKKPYSTVPSSSGIRILANVLKPLSNKETSLSQIDPEQLCATDETSPLDDGASTASPSSTNWTPEQRDTIVTEFSEAVRKQLPKNLLNATSGREFDGIFLKDLAAMFKDFSNSIKQDASTKRIRAVSKSIRQFRQDISERCVEKFWGDTGMLASPGLAERADAHGGRQKTSAEKVYDWKFDLAANSLLDDGAHLPRGLQPQTEPVTQRQVSEALLENASEAGAISHVSSDSSETLSLEHKDIQDFLVNHVAFSNLIKNMERLLGRYCDDQMSIIGQRIFRNLQRSSSNHRVSFITDWDPVDFLSSEYELGLQQDLGRVLTITGEPVNAQQVPVLTYLRQTWPSYPLNLLDAIRVSICRITHPEVSSRSHSSGSSTAPAQYSPIGNDISPPANFINVDLEKRNFTVTGSADFVAVVAQQLSWLSAACRVSVKGLACSYLEFECTSSVSPEFHIGIHVEPVKGNKACWNKIVGNSVVARGFPIARRRYCIGLQAPLETLAGLVGISLAMEHEGGHILKGRSHIFVPVKRIEDEVQWHLIDRYPKRIKFDEVDDLDKRLLFKDLDEVALQSTKAFLGWCSNAVNRLGTSNAHYDYNSIVYSGTSRESTPELVFRGLGLGFSKIGVGTANFDYRTRQGVYNTEKSNSYKTTLEDANGLHVILHDTRDKRAWHTNAERLILHMILHRYYRNSFEIDKRPVYIEPADENAGVSVRDAMWKNANTALFRDWKAGKDEETVWRFREMFEELLRTLEKLQYEETTVRTRPKIRLSWDPRGSILGWEYMDLVERKRQLHLKSTKVEATFGKWPYFARDIGAVVLFGSGFHEILEPKEPDQLCCGFQTLPHGRGYLAMDISVLRALHISEGSPGDQARLTPTGFTWQRSTHVFERCNKTSQASQNQVNLCECKRIQELERPRLVNRSRRPGEIDACSGHDDGVVIFGAAGRFVNILGRSQSQPHQDQHLEISRRNPEQSGSNPICVSLEGDAYNEYIHSQAEIRVHNGRDVVRRNQDVSMSPEPSSLQTLQPQLSD</sequence>
<dbReference type="SUPFAM" id="SSF52540">
    <property type="entry name" value="P-loop containing nucleoside triphosphate hydrolases"/>
    <property type="match status" value="1"/>
</dbReference>
<dbReference type="PANTHER" id="PTHR24180:SF45">
    <property type="entry name" value="POLY [ADP-RIBOSE] POLYMERASE TANKYRASE"/>
    <property type="match status" value="1"/>
</dbReference>
<evidence type="ECO:0000259" key="5">
    <source>
        <dbReference type="Pfam" id="PF24883"/>
    </source>
</evidence>
<feature type="region of interest" description="Disordered" evidence="4">
    <location>
        <begin position="43"/>
        <end position="76"/>
    </location>
</feature>
<dbReference type="InterPro" id="IPR036770">
    <property type="entry name" value="Ankyrin_rpt-contain_sf"/>
</dbReference>
<dbReference type="PANTHER" id="PTHR24180">
    <property type="entry name" value="CYCLIN-DEPENDENT KINASE INHIBITOR 2C-RELATED"/>
    <property type="match status" value="1"/>
</dbReference>
<dbReference type="SMART" id="SM00248">
    <property type="entry name" value="ANK"/>
    <property type="match status" value="8"/>
</dbReference>
<feature type="repeat" description="ANK" evidence="3">
    <location>
        <begin position="966"/>
        <end position="990"/>
    </location>
</feature>
<protein>
    <recommendedName>
        <fullName evidence="5">Nephrocystin 3-like N-terminal domain-containing protein</fullName>
    </recommendedName>
</protein>
<dbReference type="OrthoDB" id="194358at2759"/>
<feature type="compositionally biased region" description="Polar residues" evidence="4">
    <location>
        <begin position="2250"/>
        <end position="2269"/>
    </location>
</feature>
<organism evidence="6 7">
    <name type="scientific">Glutinoglossum americanum</name>
    <dbReference type="NCBI Taxonomy" id="1670608"/>
    <lineage>
        <taxon>Eukaryota</taxon>
        <taxon>Fungi</taxon>
        <taxon>Dikarya</taxon>
        <taxon>Ascomycota</taxon>
        <taxon>Pezizomycotina</taxon>
        <taxon>Geoglossomycetes</taxon>
        <taxon>Geoglossales</taxon>
        <taxon>Geoglossaceae</taxon>
        <taxon>Glutinoglossum</taxon>
    </lineage>
</organism>
<feature type="region of interest" description="Disordered" evidence="4">
    <location>
        <begin position="2249"/>
        <end position="2269"/>
    </location>
</feature>
<feature type="repeat" description="ANK" evidence="3">
    <location>
        <begin position="1101"/>
        <end position="1125"/>
    </location>
</feature>
<reference evidence="6" key="1">
    <citation type="submission" date="2021-03" db="EMBL/GenBank/DDBJ databases">
        <title>Comparative genomics and phylogenomic investigation of the class Geoglossomycetes provide insights into ecological specialization and systematics.</title>
        <authorList>
            <person name="Melie T."/>
            <person name="Pirro S."/>
            <person name="Miller A.N."/>
            <person name="Quandt A."/>
        </authorList>
    </citation>
    <scope>NUCLEOTIDE SEQUENCE</scope>
    <source>
        <strain evidence="6">GBOQ0MN5Z8</strain>
    </source>
</reference>
<dbReference type="InterPro" id="IPR027417">
    <property type="entry name" value="P-loop_NTPase"/>
</dbReference>
<keyword evidence="2 3" id="KW-0040">ANK repeat</keyword>
<dbReference type="PROSITE" id="PS50088">
    <property type="entry name" value="ANK_REPEAT"/>
    <property type="match status" value="7"/>
</dbReference>
<evidence type="ECO:0000313" key="6">
    <source>
        <dbReference type="EMBL" id="KAH0536252.1"/>
    </source>
</evidence>
<proteinExistence type="predicted"/>
<dbReference type="InterPro" id="IPR029058">
    <property type="entry name" value="AB_hydrolase_fold"/>
</dbReference>
<feature type="region of interest" description="Disordered" evidence="4">
    <location>
        <begin position="1286"/>
        <end position="1309"/>
    </location>
</feature>
<dbReference type="Gene3D" id="3.40.50.300">
    <property type="entry name" value="P-loop containing nucleotide triphosphate hydrolases"/>
    <property type="match status" value="1"/>
</dbReference>
<feature type="repeat" description="ANK" evidence="3">
    <location>
        <begin position="1000"/>
        <end position="1024"/>
    </location>
</feature>
<dbReference type="Gene3D" id="1.25.40.20">
    <property type="entry name" value="Ankyrin repeat-containing domain"/>
    <property type="match status" value="3"/>
</dbReference>
<feature type="compositionally biased region" description="Basic and acidic residues" evidence="4">
    <location>
        <begin position="43"/>
        <end position="67"/>
    </location>
</feature>
<dbReference type="PRINTS" id="PR01415">
    <property type="entry name" value="ANKYRIN"/>
</dbReference>
<evidence type="ECO:0000313" key="7">
    <source>
        <dbReference type="Proteomes" id="UP000698800"/>
    </source>
</evidence>
<comment type="caution">
    <text evidence="6">The sequence shown here is derived from an EMBL/GenBank/DDBJ whole genome shotgun (WGS) entry which is preliminary data.</text>
</comment>
<keyword evidence="1" id="KW-0677">Repeat</keyword>
<dbReference type="Pfam" id="PF12796">
    <property type="entry name" value="Ank_2"/>
    <property type="match status" value="3"/>
</dbReference>
<dbReference type="InterPro" id="IPR051637">
    <property type="entry name" value="Ank_repeat_dom-contain_49"/>
</dbReference>
<feature type="repeat" description="ANK" evidence="3">
    <location>
        <begin position="1135"/>
        <end position="1159"/>
    </location>
</feature>
<name>A0A9P8HVF8_9PEZI</name>
<accession>A0A9P8HVF8</accession>